<dbReference type="PANTHER" id="PTHR19370">
    <property type="entry name" value="NADH-CYTOCHROME B5 REDUCTASE"/>
    <property type="match status" value="1"/>
</dbReference>
<dbReference type="GO" id="GO:0005741">
    <property type="term" value="C:mitochondrial outer membrane"/>
    <property type="evidence" value="ECO:0007669"/>
    <property type="project" value="UniProtKB-SubCell"/>
</dbReference>
<evidence type="ECO:0000256" key="4">
    <source>
        <dbReference type="ARBA" id="ARBA00022617"/>
    </source>
</evidence>
<dbReference type="Gene3D" id="3.10.120.10">
    <property type="entry name" value="Cytochrome b5-like heme/steroid binding domain"/>
    <property type="match status" value="1"/>
</dbReference>
<dbReference type="InterPro" id="IPR017938">
    <property type="entry name" value="Riboflavin_synthase-like_b-brl"/>
</dbReference>
<keyword evidence="9 15" id="KW-0274">FAD</keyword>
<dbReference type="EMBL" id="MNUE01000083">
    <property type="protein sequence ID" value="OJD29361.1"/>
    <property type="molecule type" value="Genomic_DNA"/>
</dbReference>
<dbReference type="Pfam" id="PF00175">
    <property type="entry name" value="NAD_binding_1"/>
    <property type="match status" value="1"/>
</dbReference>
<feature type="binding site" evidence="15">
    <location>
        <position position="283"/>
    </location>
    <ligand>
        <name>FAD</name>
        <dbReference type="ChEBI" id="CHEBI:57692"/>
    </ligand>
</feature>
<dbReference type="PROSITE" id="PS00191">
    <property type="entry name" value="CYTOCHROME_B5_1"/>
    <property type="match status" value="1"/>
</dbReference>
<evidence type="ECO:0000256" key="7">
    <source>
        <dbReference type="ARBA" id="ARBA00022723"/>
    </source>
</evidence>
<dbReference type="InterPro" id="IPR001834">
    <property type="entry name" value="CBR-like"/>
</dbReference>
<dbReference type="PANTHER" id="PTHR19370:SF178">
    <property type="entry name" value="CYTOCHROME-B5 REDUCTASE"/>
    <property type="match status" value="1"/>
</dbReference>
<evidence type="ECO:0000259" key="18">
    <source>
        <dbReference type="PROSITE" id="PS51384"/>
    </source>
</evidence>
<dbReference type="InterPro" id="IPR018506">
    <property type="entry name" value="Cyt_B5_heme-BS"/>
</dbReference>
<dbReference type="SUPFAM" id="SSF55856">
    <property type="entry name" value="Cytochrome b5-like heme/steroid binding domain"/>
    <property type="match status" value="1"/>
</dbReference>
<evidence type="ECO:0000256" key="10">
    <source>
        <dbReference type="ARBA" id="ARBA00022989"/>
    </source>
</evidence>
<dbReference type="Pfam" id="PF00173">
    <property type="entry name" value="Cyt-b5"/>
    <property type="match status" value="1"/>
</dbReference>
<dbReference type="InterPro" id="IPR017927">
    <property type="entry name" value="FAD-bd_FR_type"/>
</dbReference>
<dbReference type="AlphaFoldDB" id="A0A1J9QLM8"/>
<keyword evidence="20" id="KW-1185">Reference proteome</keyword>
<name>A0A1J9QLM8_9PEZI</name>
<evidence type="ECO:0000256" key="14">
    <source>
        <dbReference type="ARBA" id="ARBA00023136"/>
    </source>
</evidence>
<comment type="caution">
    <text evidence="19">The sequence shown here is derived from an EMBL/GenBank/DDBJ whole genome shotgun (WGS) entry which is preliminary data.</text>
</comment>
<keyword evidence="6" id="KW-0812">Transmembrane</keyword>
<dbReference type="STRING" id="236234.A0A1J9QLM8"/>
<dbReference type="PRINTS" id="PR00363">
    <property type="entry name" value="CYTOCHROMEB5"/>
</dbReference>
<dbReference type="InterPro" id="IPR039261">
    <property type="entry name" value="FNR_nucleotide-bd"/>
</dbReference>
<dbReference type="GO" id="GO:0016491">
    <property type="term" value="F:oxidoreductase activity"/>
    <property type="evidence" value="ECO:0007669"/>
    <property type="project" value="UniProtKB-KW"/>
</dbReference>
<dbReference type="InterPro" id="IPR001709">
    <property type="entry name" value="Flavoprot_Pyr_Nucl_cyt_Rdtase"/>
</dbReference>
<keyword evidence="8" id="KW-1000">Mitochondrion outer membrane</keyword>
<accession>A0A1J9QLM8</accession>
<dbReference type="SMART" id="SM01117">
    <property type="entry name" value="Cyt-b5"/>
    <property type="match status" value="1"/>
</dbReference>
<comment type="subcellular location">
    <subcellularLocation>
        <location evidence="2">Mitochondrion outer membrane</location>
        <topology evidence="2">Single-pass membrane protein</topology>
    </subcellularLocation>
</comment>
<evidence type="ECO:0000256" key="3">
    <source>
        <dbReference type="ARBA" id="ARBA00006105"/>
    </source>
</evidence>
<comment type="similarity">
    <text evidence="3">Belongs to the flavoprotein pyridine nucleotide cytochrome reductase family.</text>
</comment>
<dbReference type="RefSeq" id="XP_020125621.1">
    <property type="nucleotide sequence ID" value="XM_020279503.1"/>
</dbReference>
<feature type="binding site" evidence="15">
    <location>
        <position position="302"/>
    </location>
    <ligand>
        <name>FAD</name>
        <dbReference type="ChEBI" id="CHEBI:57692"/>
    </ligand>
</feature>
<dbReference type="FunFam" id="3.40.50.80:FF:000019">
    <property type="entry name" value="NADH-cytochrome b5 reductase"/>
    <property type="match status" value="1"/>
</dbReference>
<evidence type="ECO:0000313" key="19">
    <source>
        <dbReference type="EMBL" id="OJD29361.1"/>
    </source>
</evidence>
<dbReference type="InterPro" id="IPR001199">
    <property type="entry name" value="Cyt_B5-like_heme/steroid-bd"/>
</dbReference>
<evidence type="ECO:0000256" key="2">
    <source>
        <dbReference type="ARBA" id="ARBA00004572"/>
    </source>
</evidence>
<feature type="binding site" evidence="15">
    <location>
        <position position="285"/>
    </location>
    <ligand>
        <name>FAD</name>
        <dbReference type="ChEBI" id="CHEBI:57692"/>
    </ligand>
</feature>
<organism evidence="19 20">
    <name type="scientific">Diplodia corticola</name>
    <dbReference type="NCBI Taxonomy" id="236234"/>
    <lineage>
        <taxon>Eukaryota</taxon>
        <taxon>Fungi</taxon>
        <taxon>Dikarya</taxon>
        <taxon>Ascomycota</taxon>
        <taxon>Pezizomycotina</taxon>
        <taxon>Dothideomycetes</taxon>
        <taxon>Dothideomycetes incertae sedis</taxon>
        <taxon>Botryosphaeriales</taxon>
        <taxon>Botryosphaeriaceae</taxon>
        <taxon>Diplodia</taxon>
    </lineage>
</organism>
<evidence type="ECO:0000256" key="12">
    <source>
        <dbReference type="ARBA" id="ARBA00023004"/>
    </source>
</evidence>
<dbReference type="InterPro" id="IPR036400">
    <property type="entry name" value="Cyt_B5-like_heme/steroid_sf"/>
</dbReference>
<dbReference type="CDD" id="cd06183">
    <property type="entry name" value="cyt_b5_reduct_like"/>
    <property type="match status" value="1"/>
</dbReference>
<reference evidence="19 20" key="1">
    <citation type="submission" date="2016-10" db="EMBL/GenBank/DDBJ databases">
        <title>Proteomics and genomics reveal pathogen-plant mechanisms compatible with a hemibiotrophic lifestyle of Diplodia corticola.</title>
        <authorList>
            <person name="Fernandes I."/>
            <person name="De Jonge R."/>
            <person name="Van De Peer Y."/>
            <person name="Devreese B."/>
            <person name="Alves A."/>
            <person name="Esteves A.C."/>
        </authorList>
    </citation>
    <scope>NUCLEOTIDE SEQUENCE [LARGE SCALE GENOMIC DNA]</scope>
    <source>
        <strain evidence="19 20">CBS 112549</strain>
    </source>
</reference>
<dbReference type="SUPFAM" id="SSF52343">
    <property type="entry name" value="Ferredoxin reductase-like, C-terminal NADP-linked domain"/>
    <property type="match status" value="1"/>
</dbReference>
<evidence type="ECO:0000256" key="15">
    <source>
        <dbReference type="PIRSR" id="PIRSR601834-1"/>
    </source>
</evidence>
<evidence type="ECO:0000256" key="5">
    <source>
        <dbReference type="ARBA" id="ARBA00022630"/>
    </source>
</evidence>
<evidence type="ECO:0000256" key="9">
    <source>
        <dbReference type="ARBA" id="ARBA00022827"/>
    </source>
</evidence>
<evidence type="ECO:0000259" key="17">
    <source>
        <dbReference type="PROSITE" id="PS50255"/>
    </source>
</evidence>
<keyword evidence="4 16" id="KW-0349">Heme</keyword>
<dbReference type="InterPro" id="IPR001433">
    <property type="entry name" value="OxRdtase_FAD/NAD-bd"/>
</dbReference>
<dbReference type="PROSITE" id="PS50255">
    <property type="entry name" value="CYTOCHROME_B5_2"/>
    <property type="match status" value="1"/>
</dbReference>
<dbReference type="Proteomes" id="UP000183809">
    <property type="component" value="Unassembled WGS sequence"/>
</dbReference>
<evidence type="ECO:0000256" key="1">
    <source>
        <dbReference type="ARBA" id="ARBA00001974"/>
    </source>
</evidence>
<keyword evidence="11" id="KW-0560">Oxidoreductase</keyword>
<evidence type="ECO:0000256" key="13">
    <source>
        <dbReference type="ARBA" id="ARBA00023027"/>
    </source>
</evidence>
<keyword evidence="12 16" id="KW-0408">Iron</keyword>
<dbReference type="GO" id="GO:0020037">
    <property type="term" value="F:heme binding"/>
    <property type="evidence" value="ECO:0007669"/>
    <property type="project" value="UniProtKB-UniRule"/>
</dbReference>
<feature type="domain" description="FAD-binding FR-type" evidence="18">
    <location>
        <begin position="230"/>
        <end position="335"/>
    </location>
</feature>
<dbReference type="InterPro" id="IPR008333">
    <property type="entry name" value="Cbr1-like_FAD-bd_dom"/>
</dbReference>
<keyword evidence="7 16" id="KW-0479">Metal-binding</keyword>
<proteinExistence type="inferred from homology"/>
<dbReference type="PRINTS" id="PR00371">
    <property type="entry name" value="FPNCR"/>
</dbReference>
<keyword evidence="13" id="KW-0520">NAD</keyword>
<gene>
    <name evidence="19" type="ORF">BKCO1_8300010</name>
</gene>
<feature type="domain" description="Cytochrome b5 heme-binding" evidence="17">
    <location>
        <begin position="20"/>
        <end position="96"/>
    </location>
</feature>
<dbReference type="PROSITE" id="PS51384">
    <property type="entry name" value="FAD_FR"/>
    <property type="match status" value="1"/>
</dbReference>
<feature type="binding site" evidence="15">
    <location>
        <position position="352"/>
    </location>
    <ligand>
        <name>FAD</name>
        <dbReference type="ChEBI" id="CHEBI:57692"/>
    </ligand>
</feature>
<keyword evidence="8" id="KW-0496">Mitochondrion</keyword>
<evidence type="ECO:0000313" key="20">
    <source>
        <dbReference type="Proteomes" id="UP000183809"/>
    </source>
</evidence>
<evidence type="ECO:0000256" key="6">
    <source>
        <dbReference type="ARBA" id="ARBA00022692"/>
    </source>
</evidence>
<sequence length="476" mass="51063">MVSAAARTEPGAQWKPNVEVPVYSLKEVAAHSKKNDLWIVVHGKIYDVTSYLLDHPGGAEAIEEVAGTDCTAAFEDVGHSEDARELLQPLLVGVLSDDEAAANKPKKAVRVISRAPAAAPVSPGSSHNTSLYLGALALTALAVAGTRTVDHPLLRRLPSLPRPSLPAAGPNDFWTGVLLTSAAFAVAGAYSFQRASRAFTITTGFGRYPARFKVPSTTPTRQVTGFLEAQTYKKLPLVRIDQLSPNTVRYVFSLPSPTAVLGLPIGQHVTIRGTLADGTVVARSYTPTSNNSDPGRLELVVKLYPDGQLTGRYLAGLSVGDAVEFRGPKGAMRYRRGWASRIGMVAGGTGITPMYQLIRAICEDPRDLTAVSLVYANRAEEDILLRDELDRFARLYPANFAVHYMLDRPPDAGWAGGRGFVTRDVMADRLPPPAPDAKVLLCGPPGMVKASKASLKDLGFQVPGTVCKMSDQVFTF</sequence>
<feature type="binding site" evidence="15">
    <location>
        <position position="300"/>
    </location>
    <ligand>
        <name>FAD</name>
        <dbReference type="ChEBI" id="CHEBI:57692"/>
    </ligand>
</feature>
<dbReference type="GO" id="GO:0046872">
    <property type="term" value="F:metal ion binding"/>
    <property type="evidence" value="ECO:0007669"/>
    <property type="project" value="UniProtKB-UniRule"/>
</dbReference>
<evidence type="ECO:0000256" key="16">
    <source>
        <dbReference type="RuleBase" id="RU362121"/>
    </source>
</evidence>
<dbReference type="FunFam" id="3.10.120.10:FF:000002">
    <property type="entry name" value="Cytochrome b5 type B"/>
    <property type="match status" value="1"/>
</dbReference>
<keyword evidence="10" id="KW-1133">Transmembrane helix</keyword>
<comment type="similarity">
    <text evidence="16">Belongs to the cytochrome b5 family.</text>
</comment>
<keyword evidence="14" id="KW-0472">Membrane</keyword>
<comment type="cofactor">
    <cofactor evidence="1 15">
        <name>FAD</name>
        <dbReference type="ChEBI" id="CHEBI:57692"/>
    </cofactor>
</comment>
<evidence type="ECO:0000256" key="11">
    <source>
        <dbReference type="ARBA" id="ARBA00023002"/>
    </source>
</evidence>
<dbReference type="PRINTS" id="PR00406">
    <property type="entry name" value="CYTB5RDTASE"/>
</dbReference>
<dbReference type="GeneID" id="31019766"/>
<dbReference type="GO" id="GO:0005783">
    <property type="term" value="C:endoplasmic reticulum"/>
    <property type="evidence" value="ECO:0007669"/>
    <property type="project" value="TreeGrafter"/>
</dbReference>
<dbReference type="Gene3D" id="2.40.30.10">
    <property type="entry name" value="Translation factors"/>
    <property type="match status" value="1"/>
</dbReference>
<dbReference type="Pfam" id="PF00970">
    <property type="entry name" value="FAD_binding_6"/>
    <property type="match status" value="1"/>
</dbReference>
<dbReference type="SUPFAM" id="SSF63380">
    <property type="entry name" value="Riboflavin synthase domain-like"/>
    <property type="match status" value="1"/>
</dbReference>
<keyword evidence="5 15" id="KW-0285">Flavoprotein</keyword>
<dbReference type="Gene3D" id="3.40.50.80">
    <property type="entry name" value="Nucleotide-binding domain of ferredoxin-NADP reductase (FNR) module"/>
    <property type="match status" value="1"/>
</dbReference>
<protein>
    <submittedName>
        <fullName evidence="19">Cytochrome b5</fullName>
    </submittedName>
</protein>
<dbReference type="OrthoDB" id="432685at2759"/>
<evidence type="ECO:0000256" key="8">
    <source>
        <dbReference type="ARBA" id="ARBA00022787"/>
    </source>
</evidence>